<feature type="compositionally biased region" description="Basic and acidic residues" evidence="1">
    <location>
        <begin position="31"/>
        <end position="40"/>
    </location>
</feature>
<reference evidence="2 3" key="1">
    <citation type="submission" date="2019-06" db="EMBL/GenBank/DDBJ databases">
        <title>Metagenome assembled Genome of Spiribacter salinus SL48-SHIP from the microbial mat of Salt Lake 48 (Novosibirsk region, Russia).</title>
        <authorList>
            <person name="Shipova A."/>
            <person name="Rozanov A.S."/>
            <person name="Bryanskaya A.V."/>
            <person name="Peltek S.E."/>
        </authorList>
    </citation>
    <scope>NUCLEOTIDE SEQUENCE [LARGE SCALE GENOMIC DNA]</scope>
    <source>
        <strain evidence="2">SL48-SHIP-2</strain>
    </source>
</reference>
<dbReference type="EMBL" id="VIFK01000376">
    <property type="protein sequence ID" value="TQE95582.1"/>
    <property type="molecule type" value="Genomic_DNA"/>
</dbReference>
<comment type="caution">
    <text evidence="2">The sequence shown here is derived from an EMBL/GenBank/DDBJ whole genome shotgun (WGS) entry which is preliminary data.</text>
</comment>
<dbReference type="AlphaFoldDB" id="A0A540VFW7"/>
<protein>
    <submittedName>
        <fullName evidence="2">Uncharacterized protein</fullName>
    </submittedName>
</protein>
<accession>A0A540VFW7</accession>
<dbReference type="Proteomes" id="UP000315400">
    <property type="component" value="Unassembled WGS sequence"/>
</dbReference>
<evidence type="ECO:0000256" key="1">
    <source>
        <dbReference type="SAM" id="MobiDB-lite"/>
    </source>
</evidence>
<sequence>MGEDNQAGNDEERRQYGHPLDHVENCGSPERVQHPDRASDQRNPGGARFIVAEAAPQFEQQPDQQ</sequence>
<feature type="region of interest" description="Disordered" evidence="1">
    <location>
        <begin position="1"/>
        <end position="65"/>
    </location>
</feature>
<evidence type="ECO:0000313" key="2">
    <source>
        <dbReference type="EMBL" id="TQE95582.1"/>
    </source>
</evidence>
<proteinExistence type="predicted"/>
<evidence type="ECO:0000313" key="3">
    <source>
        <dbReference type="Proteomes" id="UP000315400"/>
    </source>
</evidence>
<organism evidence="2 3">
    <name type="scientific">Spiribacter salinus</name>
    <dbReference type="NCBI Taxonomy" id="1335746"/>
    <lineage>
        <taxon>Bacteria</taxon>
        <taxon>Pseudomonadati</taxon>
        <taxon>Pseudomonadota</taxon>
        <taxon>Gammaproteobacteria</taxon>
        <taxon>Chromatiales</taxon>
        <taxon>Ectothiorhodospiraceae</taxon>
        <taxon>Spiribacter</taxon>
    </lineage>
</organism>
<gene>
    <name evidence="2" type="ORF">FKY71_17090</name>
</gene>
<name>A0A540VFW7_9GAMM</name>
<feature type="compositionally biased region" description="Basic and acidic residues" evidence="1">
    <location>
        <begin position="10"/>
        <end position="24"/>
    </location>
</feature>